<reference evidence="1" key="1">
    <citation type="submission" date="2023-07" db="EMBL/GenBank/DDBJ databases">
        <title>Sequencing the genomes of 1000 actinobacteria strains.</title>
        <authorList>
            <person name="Klenk H.-P."/>
        </authorList>
    </citation>
    <scope>NUCLEOTIDE SEQUENCE</scope>
    <source>
        <strain evidence="1">DSM 107476</strain>
    </source>
</reference>
<dbReference type="Proteomes" id="UP001180840">
    <property type="component" value="Unassembled WGS sequence"/>
</dbReference>
<dbReference type="InterPro" id="IPR021522">
    <property type="entry name" value="MctB"/>
</dbReference>
<dbReference type="Pfam" id="PF11382">
    <property type="entry name" value="MctB"/>
    <property type="match status" value="1"/>
</dbReference>
<sequence>MAKKKSGRAGYWWAGLGWGVAAGVALGTLLLAPNLPGAGAGGGAASVQAQLDQATRAAEINAVQAEVSDDAVGQLIPGIVADTLAQRPVLVMSTADADAQDVDAVRWLLGAAAADDAGHIRLTEKFLDRDHADELKTLVTSTLPAGAQLSEDSLHPGTHAGEALGSALLLDPGTAEPTASSADRAVVLQSMREAGFIDYPDGTIRPAQVVVVITGANDGSGEGGFAAGALANFSMALDGRGNGVVLAGRVESAADRGTIGLVRANESGAANVSTVDSLEREFARGATVLAVSEQLAGEAGAYGAAAEANAAMPDPRG</sequence>
<proteinExistence type="predicted"/>
<keyword evidence="2" id="KW-1185">Reference proteome</keyword>
<evidence type="ECO:0008006" key="3">
    <source>
        <dbReference type="Google" id="ProtNLM"/>
    </source>
</evidence>
<dbReference type="EMBL" id="JAVDXZ010000001">
    <property type="protein sequence ID" value="MDR7329275.1"/>
    <property type="molecule type" value="Genomic_DNA"/>
</dbReference>
<comment type="caution">
    <text evidence="1">The sequence shown here is derived from an EMBL/GenBank/DDBJ whole genome shotgun (WGS) entry which is preliminary data.</text>
</comment>
<name>A0ABU1ZWN2_9CORY</name>
<protein>
    <recommendedName>
        <fullName evidence="3">Copper transporter</fullName>
    </recommendedName>
</protein>
<gene>
    <name evidence="1" type="ORF">J2S39_000951</name>
</gene>
<organism evidence="1 2">
    <name type="scientific">Corynebacterium guangdongense</name>
    <dbReference type="NCBI Taxonomy" id="1783348"/>
    <lineage>
        <taxon>Bacteria</taxon>
        <taxon>Bacillati</taxon>
        <taxon>Actinomycetota</taxon>
        <taxon>Actinomycetes</taxon>
        <taxon>Mycobacteriales</taxon>
        <taxon>Corynebacteriaceae</taxon>
        <taxon>Corynebacterium</taxon>
    </lineage>
</organism>
<dbReference type="RefSeq" id="WP_290198233.1">
    <property type="nucleotide sequence ID" value="NZ_CP047654.1"/>
</dbReference>
<accession>A0ABU1ZWN2</accession>
<evidence type="ECO:0000313" key="1">
    <source>
        <dbReference type="EMBL" id="MDR7329275.1"/>
    </source>
</evidence>
<evidence type="ECO:0000313" key="2">
    <source>
        <dbReference type="Proteomes" id="UP001180840"/>
    </source>
</evidence>